<evidence type="ECO:0000313" key="8">
    <source>
        <dbReference type="RefSeq" id="XP_014675774.1"/>
    </source>
</evidence>
<dbReference type="InterPro" id="IPR002312">
    <property type="entry name" value="Asp/Asn-tRNA-synth_IIb"/>
</dbReference>
<dbReference type="InterPro" id="IPR047089">
    <property type="entry name" value="Asp-tRNA-ligase_1_N"/>
</dbReference>
<dbReference type="InterPro" id="IPR004365">
    <property type="entry name" value="NA-bd_OB_tRNA"/>
</dbReference>
<dbReference type="InterPro" id="IPR012340">
    <property type="entry name" value="NA-bd_OB-fold"/>
</dbReference>
<dbReference type="Pfam" id="PF00152">
    <property type="entry name" value="tRNA-synt_2"/>
    <property type="match status" value="1"/>
</dbReference>
<dbReference type="InterPro" id="IPR004364">
    <property type="entry name" value="Aa-tRNA-synt_II"/>
</dbReference>
<dbReference type="InterPro" id="IPR006195">
    <property type="entry name" value="aa-tRNA-synth_II"/>
</dbReference>
<dbReference type="PANTHER" id="PTHR22594">
    <property type="entry name" value="ASPARTYL/LYSYL-TRNA SYNTHETASE"/>
    <property type="match status" value="1"/>
</dbReference>
<accession>A0ABM1EUA3</accession>
<name>A0ABM1EUA3_PRICU</name>
<gene>
    <name evidence="8" type="primary">LOC106815782</name>
</gene>
<reference evidence="8" key="1">
    <citation type="submission" date="2025-08" db="UniProtKB">
        <authorList>
            <consortium name="RefSeq"/>
        </authorList>
    </citation>
    <scope>IDENTIFICATION</scope>
</reference>
<protein>
    <submittedName>
        <fullName evidence="8">Aspartate--tRNA ligase, mitochondrial-like</fullName>
    </submittedName>
</protein>
<keyword evidence="7" id="KW-1185">Reference proteome</keyword>
<keyword evidence="3" id="KW-0067">ATP-binding</keyword>
<keyword evidence="1" id="KW-0436">Ligase</keyword>
<dbReference type="InterPro" id="IPR004524">
    <property type="entry name" value="Asp-tRNA-ligase_1"/>
</dbReference>
<keyword evidence="5" id="KW-0030">Aminoacyl-tRNA synthetase</keyword>
<dbReference type="PRINTS" id="PR01042">
    <property type="entry name" value="TRNASYNTHASP"/>
</dbReference>
<evidence type="ECO:0000256" key="1">
    <source>
        <dbReference type="ARBA" id="ARBA00022598"/>
    </source>
</evidence>
<evidence type="ECO:0000313" key="7">
    <source>
        <dbReference type="Proteomes" id="UP000695022"/>
    </source>
</evidence>
<organism evidence="7 8">
    <name type="scientific">Priapulus caudatus</name>
    <name type="common">Priapulid worm</name>
    <dbReference type="NCBI Taxonomy" id="37621"/>
    <lineage>
        <taxon>Eukaryota</taxon>
        <taxon>Metazoa</taxon>
        <taxon>Ecdysozoa</taxon>
        <taxon>Scalidophora</taxon>
        <taxon>Priapulida</taxon>
        <taxon>Priapulimorpha</taxon>
        <taxon>Priapulimorphida</taxon>
        <taxon>Priapulidae</taxon>
        <taxon>Priapulus</taxon>
    </lineage>
</organism>
<keyword evidence="4" id="KW-0648">Protein biosynthesis</keyword>
<proteinExistence type="predicted"/>
<dbReference type="PANTHER" id="PTHR22594:SF5">
    <property type="entry name" value="ASPARTATE--TRNA LIGASE, MITOCHONDRIAL"/>
    <property type="match status" value="1"/>
</dbReference>
<dbReference type="Pfam" id="PF01336">
    <property type="entry name" value="tRNA_anti-codon"/>
    <property type="match status" value="1"/>
</dbReference>
<feature type="domain" description="Aminoacyl-transfer RNA synthetases class-II family profile" evidence="6">
    <location>
        <begin position="194"/>
        <end position="489"/>
    </location>
</feature>
<dbReference type="GeneID" id="106815782"/>
<dbReference type="CDD" id="cd04317">
    <property type="entry name" value="EcAspRS_like_N"/>
    <property type="match status" value="1"/>
</dbReference>
<dbReference type="Gene3D" id="2.40.50.140">
    <property type="entry name" value="Nucleic acid-binding proteins"/>
    <property type="match status" value="1"/>
</dbReference>
<dbReference type="SUPFAM" id="SSF50249">
    <property type="entry name" value="Nucleic acid-binding proteins"/>
    <property type="match status" value="1"/>
</dbReference>
<keyword evidence="2" id="KW-0547">Nucleotide-binding</keyword>
<dbReference type="Proteomes" id="UP000695022">
    <property type="component" value="Unplaced"/>
</dbReference>
<evidence type="ECO:0000256" key="2">
    <source>
        <dbReference type="ARBA" id="ARBA00022741"/>
    </source>
</evidence>
<dbReference type="NCBIfam" id="TIGR00459">
    <property type="entry name" value="aspS_bact"/>
    <property type="match status" value="1"/>
</dbReference>
<sequence>MAAPLRKMRFLQNFVLNQYTKGYVNTYVKKHRCNFCNSIPAYTSHVYNVQGVNSFSYRTHHCSELKLADVGKHVKLCGWVQHQRMGLFVTLRDSHGVTQLVIPEDKVSLQQELSDLPLESVILVQGAVKPRPEGEQNKKIPTGDVEVVLSEFQLLNPCRPNLPFHIGDHSQANEAVRMQYRYLDLRRTQMQQRLRIRSEMVMKMREFLCNQHGFIDVETPTLFKRTPGGAKEFVVPTHYPGRFYCLPQSPQQFKQLLMVGGIDRYMQIARCYRDEGSRSDRQPEFTQVDLEMSFITQEGIMSLVEGAIAHSWPSIHSKIAKPFPRIRYENAMARYGTDKPDTRFEMTIVDVTEDFKECHASVIQAQLQIDGATAQVINIRHGAAYISKSEIEKLQTMGKEQFSVQAHSQHYDLVLNGQEIGGGSIRIHDACLQRYILEEVLQERSSELAHLLEALEMGCPPHGGIALGLDRLVAIACGTDTIRNVIAFPKTGDGKCAMSGAPAELEPRELERYHIKVKS</sequence>
<dbReference type="PROSITE" id="PS50862">
    <property type="entry name" value="AA_TRNA_LIGASE_II"/>
    <property type="match status" value="1"/>
</dbReference>
<evidence type="ECO:0000259" key="6">
    <source>
        <dbReference type="PROSITE" id="PS50862"/>
    </source>
</evidence>
<dbReference type="RefSeq" id="XP_014675774.1">
    <property type="nucleotide sequence ID" value="XM_014820288.1"/>
</dbReference>
<dbReference type="Gene3D" id="3.30.930.10">
    <property type="entry name" value="Bira Bifunctional Protein, Domain 2"/>
    <property type="match status" value="1"/>
</dbReference>
<evidence type="ECO:0000256" key="4">
    <source>
        <dbReference type="ARBA" id="ARBA00022917"/>
    </source>
</evidence>
<evidence type="ECO:0000256" key="5">
    <source>
        <dbReference type="ARBA" id="ARBA00023146"/>
    </source>
</evidence>
<dbReference type="InterPro" id="IPR045864">
    <property type="entry name" value="aa-tRNA-synth_II/BPL/LPL"/>
</dbReference>
<evidence type="ECO:0000256" key="3">
    <source>
        <dbReference type="ARBA" id="ARBA00022840"/>
    </source>
</evidence>
<dbReference type="SUPFAM" id="SSF55681">
    <property type="entry name" value="Class II aaRS and biotin synthetases"/>
    <property type="match status" value="1"/>
</dbReference>